<dbReference type="InterPro" id="IPR004323">
    <property type="entry name" value="Ion_tolerance_CutA"/>
</dbReference>
<reference evidence="2" key="1">
    <citation type="submission" date="2021-01" db="EMBL/GenBank/DDBJ databases">
        <title>Whole genome shotgun sequence of Planobispora rosea NBRC 15558.</title>
        <authorList>
            <person name="Komaki H."/>
            <person name="Tamura T."/>
        </authorList>
    </citation>
    <scope>NUCLEOTIDE SEQUENCE</scope>
    <source>
        <strain evidence="2">NBRC 15558</strain>
    </source>
</reference>
<sequence>MEYIQALTTVDSPESGESLARSITEARFAACVQIVGPIRSVYWWDGKVETAEEWQLLIKTTAEMFPALEKHIKENHSYDTPEIIATSIVAGSPEYLSWISAETKRTDASS</sequence>
<evidence type="ECO:0000256" key="1">
    <source>
        <dbReference type="ARBA" id="ARBA00010169"/>
    </source>
</evidence>
<accession>A0A8J3S4E0</accession>
<dbReference type="EMBL" id="BOOI01000076">
    <property type="protein sequence ID" value="GIH88196.1"/>
    <property type="molecule type" value="Genomic_DNA"/>
</dbReference>
<keyword evidence="3" id="KW-1185">Reference proteome</keyword>
<proteinExistence type="inferred from homology"/>
<dbReference type="PANTHER" id="PTHR23419:SF8">
    <property type="entry name" value="FI09726P"/>
    <property type="match status" value="1"/>
</dbReference>
<dbReference type="Proteomes" id="UP000655044">
    <property type="component" value="Unassembled WGS sequence"/>
</dbReference>
<dbReference type="Gene3D" id="3.30.70.120">
    <property type="match status" value="1"/>
</dbReference>
<dbReference type="InterPro" id="IPR015867">
    <property type="entry name" value="N-reg_PII/ATP_PRibTrfase_C"/>
</dbReference>
<dbReference type="SUPFAM" id="SSF54913">
    <property type="entry name" value="GlnB-like"/>
    <property type="match status" value="1"/>
</dbReference>
<dbReference type="PANTHER" id="PTHR23419">
    <property type="entry name" value="DIVALENT CATION TOLERANCE CUTA-RELATED"/>
    <property type="match status" value="1"/>
</dbReference>
<evidence type="ECO:0000313" key="3">
    <source>
        <dbReference type="Proteomes" id="UP000655044"/>
    </source>
</evidence>
<protein>
    <submittedName>
        <fullName evidence="2">Divalent-cation tolerance protein CutA</fullName>
    </submittedName>
</protein>
<dbReference type="AlphaFoldDB" id="A0A8J3S4E0"/>
<name>A0A8J3S4E0_PLARO</name>
<dbReference type="GO" id="GO:0005507">
    <property type="term" value="F:copper ion binding"/>
    <property type="evidence" value="ECO:0007669"/>
    <property type="project" value="TreeGrafter"/>
</dbReference>
<organism evidence="2 3">
    <name type="scientific">Planobispora rosea</name>
    <dbReference type="NCBI Taxonomy" id="35762"/>
    <lineage>
        <taxon>Bacteria</taxon>
        <taxon>Bacillati</taxon>
        <taxon>Actinomycetota</taxon>
        <taxon>Actinomycetes</taxon>
        <taxon>Streptosporangiales</taxon>
        <taxon>Streptosporangiaceae</taxon>
        <taxon>Planobispora</taxon>
    </lineage>
</organism>
<evidence type="ECO:0000313" key="2">
    <source>
        <dbReference type="EMBL" id="GIH88196.1"/>
    </source>
</evidence>
<gene>
    <name evidence="2" type="ORF">Pro02_66040</name>
</gene>
<comment type="similarity">
    <text evidence="1">Belongs to the CutA family.</text>
</comment>
<comment type="caution">
    <text evidence="2">The sequence shown here is derived from an EMBL/GenBank/DDBJ whole genome shotgun (WGS) entry which is preliminary data.</text>
</comment>
<dbReference type="Pfam" id="PF03091">
    <property type="entry name" value="CutA1"/>
    <property type="match status" value="1"/>
</dbReference>
<dbReference type="InterPro" id="IPR011322">
    <property type="entry name" value="N-reg_PII-like_a/b"/>
</dbReference>
<dbReference type="RefSeq" id="WP_189243787.1">
    <property type="nucleotide sequence ID" value="NZ_BMQP01000050.1"/>
</dbReference>
<dbReference type="GO" id="GO:0010038">
    <property type="term" value="P:response to metal ion"/>
    <property type="evidence" value="ECO:0007669"/>
    <property type="project" value="InterPro"/>
</dbReference>